<accession>A0ABZ0CLM3</accession>
<protein>
    <submittedName>
        <fullName evidence="1">Uncharacterized protein</fullName>
    </submittedName>
</protein>
<evidence type="ECO:0000313" key="1">
    <source>
        <dbReference type="EMBL" id="WOB05883.1"/>
    </source>
</evidence>
<sequence>MDLPLQDGAASAFGGRIERKGPNGQPGALFTPLESGLVGCERWTHALEGPFTRLAKLTLINVMPPSELCPLLFGRRLRTSHARRVHGNSLLDTSWVAHNAPPIGMSLVEASLDRATAKWYQHVASDQRLRFCQECADVGFQSALHQIDALECCPLHGSRLLDACRQCAAPTPRYALTPEGFERPMCCNTCGRPYGKAWEWGLNLERCSSPIDDGPFRALWSQLQRCDNLDISWPEVSRWHQDPRSPEPERDLRAAVFLTLSQLAPAGDESSAPSVGQPSTCPPVEVRHYPCELPNPREEYISPEDVQERVAVYKSIRRRFTRLHGLHHELETLDPSKTFYSDWNTDAKVPVTSASPAELHALVLWRHRFEEQFVAEALERSWRSLDRAKSSLKLRKRLLCWPLDWRVDARTWGHFVHACLVEDLWTARRWQACTSSLGDPLSSATARDDAAKARRATYLEHFTTWQARMSIKLQAWPQSVTHLLLRPEHNSECSGDLRLVVARVIRNEREVEADEAV</sequence>
<dbReference type="Proteomes" id="UP001303946">
    <property type="component" value="Chromosome"/>
</dbReference>
<evidence type="ECO:0000313" key="2">
    <source>
        <dbReference type="Proteomes" id="UP001303946"/>
    </source>
</evidence>
<proteinExistence type="predicted"/>
<name>A0ABZ0CLM3_9BURK</name>
<keyword evidence="2" id="KW-1185">Reference proteome</keyword>
<organism evidence="1 2">
    <name type="scientific">Piscinibacter gummiphilus</name>
    <dbReference type="NCBI Taxonomy" id="946333"/>
    <lineage>
        <taxon>Bacteria</taxon>
        <taxon>Pseudomonadati</taxon>
        <taxon>Pseudomonadota</taxon>
        <taxon>Betaproteobacteria</taxon>
        <taxon>Burkholderiales</taxon>
        <taxon>Sphaerotilaceae</taxon>
        <taxon>Piscinibacter</taxon>
    </lineage>
</organism>
<dbReference type="RefSeq" id="WP_316697956.1">
    <property type="nucleotide sequence ID" value="NZ_CP136336.1"/>
</dbReference>
<gene>
    <name evidence="1" type="ORF">RXV79_13220</name>
</gene>
<reference evidence="1 2" key="1">
    <citation type="submission" date="2023-10" db="EMBL/GenBank/DDBJ databases">
        <title>Bacteria for the degradation of biodegradable plastic PBAT(Polybutylene adipate terephthalate).</title>
        <authorList>
            <person name="Weon H.-Y."/>
            <person name="Yeon J."/>
        </authorList>
    </citation>
    <scope>NUCLEOTIDE SEQUENCE [LARGE SCALE GENOMIC DNA]</scope>
    <source>
        <strain evidence="1 2">SBD 7-3</strain>
    </source>
</reference>
<dbReference type="EMBL" id="CP136336">
    <property type="protein sequence ID" value="WOB05883.1"/>
    <property type="molecule type" value="Genomic_DNA"/>
</dbReference>